<accession>A0A7J8PRJ2</accession>
<reference evidence="1 2" key="1">
    <citation type="journal article" date="2019" name="Genome Biol. Evol.">
        <title>Insights into the evolution of the New World diploid cottons (Gossypium, subgenus Houzingenia) based on genome sequencing.</title>
        <authorList>
            <person name="Grover C.E."/>
            <person name="Arick M.A. 2nd"/>
            <person name="Thrash A."/>
            <person name="Conover J.L."/>
            <person name="Sanders W.S."/>
            <person name="Peterson D.G."/>
            <person name="Frelichowski J.E."/>
            <person name="Scheffler J.A."/>
            <person name="Scheffler B.E."/>
            <person name="Wendel J.F."/>
        </authorList>
    </citation>
    <scope>NUCLEOTIDE SEQUENCE [LARGE SCALE GENOMIC DNA]</scope>
    <source>
        <strain evidence="1">8</strain>
        <tissue evidence="1">Leaf</tissue>
    </source>
</reference>
<organism evidence="1 2">
    <name type="scientific">Gossypium raimondii</name>
    <name type="common">Peruvian cotton</name>
    <name type="synonym">Gossypium klotzschianum subsp. raimondii</name>
    <dbReference type="NCBI Taxonomy" id="29730"/>
    <lineage>
        <taxon>Eukaryota</taxon>
        <taxon>Viridiplantae</taxon>
        <taxon>Streptophyta</taxon>
        <taxon>Embryophyta</taxon>
        <taxon>Tracheophyta</taxon>
        <taxon>Spermatophyta</taxon>
        <taxon>Magnoliopsida</taxon>
        <taxon>eudicotyledons</taxon>
        <taxon>Gunneridae</taxon>
        <taxon>Pentapetalae</taxon>
        <taxon>rosids</taxon>
        <taxon>malvids</taxon>
        <taxon>Malvales</taxon>
        <taxon>Malvaceae</taxon>
        <taxon>Malvoideae</taxon>
        <taxon>Gossypium</taxon>
    </lineage>
</organism>
<evidence type="ECO:0000313" key="2">
    <source>
        <dbReference type="Proteomes" id="UP000593578"/>
    </source>
</evidence>
<protein>
    <submittedName>
        <fullName evidence="1">Uncharacterized protein</fullName>
    </submittedName>
</protein>
<proteinExistence type="predicted"/>
<feature type="non-terminal residue" evidence="1">
    <location>
        <position position="1"/>
    </location>
</feature>
<evidence type="ECO:0000313" key="1">
    <source>
        <dbReference type="EMBL" id="MBA0591901.1"/>
    </source>
</evidence>
<dbReference type="Proteomes" id="UP000593578">
    <property type="component" value="Unassembled WGS sequence"/>
</dbReference>
<name>A0A7J8PRJ2_GOSRA</name>
<gene>
    <name evidence="1" type="ORF">Gorai_008893</name>
</gene>
<sequence length="64" mass="7306">MEEELASLSISDDEEDLMQNQVHEHVVEEDFRLCLVGRVLTKSVGEGPLQVPSVFADFWVARQF</sequence>
<dbReference type="AlphaFoldDB" id="A0A7J8PRJ2"/>
<dbReference type="EMBL" id="JABEZZ010000008">
    <property type="protein sequence ID" value="MBA0591901.1"/>
    <property type="molecule type" value="Genomic_DNA"/>
</dbReference>
<comment type="caution">
    <text evidence="1">The sequence shown here is derived from an EMBL/GenBank/DDBJ whole genome shotgun (WGS) entry which is preliminary data.</text>
</comment>